<dbReference type="InterPro" id="IPR004358">
    <property type="entry name" value="Sig_transdc_His_kin-like_C"/>
</dbReference>
<keyword evidence="4" id="KW-0808">Transferase</keyword>
<gene>
    <name evidence="11" type="ORF">WM40_10845</name>
</gene>
<dbReference type="STRING" id="28092.WM40_10845"/>
<dbReference type="InterPro" id="IPR003594">
    <property type="entry name" value="HATPase_dom"/>
</dbReference>
<evidence type="ECO:0000256" key="7">
    <source>
        <dbReference type="ARBA" id="ARBA00022840"/>
    </source>
</evidence>
<keyword evidence="6 11" id="KW-0418">Kinase</keyword>
<dbReference type="Gene3D" id="3.30.450.20">
    <property type="entry name" value="PAS domain"/>
    <property type="match status" value="2"/>
</dbReference>
<feature type="domain" description="PAS" evidence="10">
    <location>
        <begin position="133"/>
        <end position="203"/>
    </location>
</feature>
<dbReference type="InterPro" id="IPR003661">
    <property type="entry name" value="HisK_dim/P_dom"/>
</dbReference>
<dbReference type="Gene3D" id="1.10.287.130">
    <property type="match status" value="1"/>
</dbReference>
<dbReference type="SUPFAM" id="SSF47384">
    <property type="entry name" value="Homodimeric domain of signal transducing histidine kinase"/>
    <property type="match status" value="1"/>
</dbReference>
<evidence type="ECO:0000256" key="6">
    <source>
        <dbReference type="ARBA" id="ARBA00022777"/>
    </source>
</evidence>
<dbReference type="SUPFAM" id="SSF55874">
    <property type="entry name" value="ATPase domain of HSP90 chaperone/DNA topoisomerase II/histidine kinase"/>
    <property type="match status" value="1"/>
</dbReference>
<evidence type="ECO:0000256" key="3">
    <source>
        <dbReference type="ARBA" id="ARBA00022553"/>
    </source>
</evidence>
<evidence type="ECO:0000256" key="4">
    <source>
        <dbReference type="ARBA" id="ARBA00022679"/>
    </source>
</evidence>
<dbReference type="PROSITE" id="PS50112">
    <property type="entry name" value="PAS"/>
    <property type="match status" value="1"/>
</dbReference>
<keyword evidence="5" id="KW-0547">Nucleotide-binding</keyword>
<dbReference type="AlphaFoldDB" id="A0A0F5K0X0"/>
<dbReference type="InterPro" id="IPR005467">
    <property type="entry name" value="His_kinase_dom"/>
</dbReference>
<comment type="caution">
    <text evidence="11">The sequence shown here is derived from an EMBL/GenBank/DDBJ whole genome shotgun (WGS) entry which is preliminary data.</text>
</comment>
<evidence type="ECO:0000313" key="12">
    <source>
        <dbReference type="Proteomes" id="UP000033618"/>
    </source>
</evidence>
<sequence length="494" mass="55660">MTFALQDSDRLAMLQSLKTCILLHDAQSKDILWANAAACTALGFTVEELLPLKAPDMTRNEEKYRREVGRQWLEDAVQKGECIVQWPYRAKDGTEIFSEAVATRVTLHDRDVVMVQFRDIAAEERIKQDLRRLETRLKEFMQDLTEGIAVVDADGTIRYLSESARPLLGLRDDDPEPTNFFSLGAADDSLLLTRRLAQAAEGKTPPTFRYRAVVRDGSVRWHDATCRYVALDEEWSGILLHFRDVTSQVAEQEAARLNERALEYMARYNAMGEMAMTLSHELSQPLASARNFIEGGMLRLQAGTTPAPDVIWGMQNAMKQMERATSIIKSVRDYVVKLEQVVEDIDLNAVVNDVYYFLRLRAREEGVRIETRLDEHPLLVRCEKVLVGQVILNFAFNAMEVMRELKQKQRVVTLQTTRVGDRAQLTVSDLGTGLGPNVQSRIFDGFFTTKPSGNGLGLSVCKNIIARHDGDVWAEPHAPNGTTFGFSLPLKHGA</sequence>
<keyword evidence="7" id="KW-0067">ATP-binding</keyword>
<keyword evidence="12" id="KW-1185">Reference proteome</keyword>
<dbReference type="PANTHER" id="PTHR43065:SF10">
    <property type="entry name" value="PEROXIDE STRESS-ACTIVATED HISTIDINE KINASE MAK3"/>
    <property type="match status" value="1"/>
</dbReference>
<dbReference type="PATRIC" id="fig|28092.6.peg.2557"/>
<dbReference type="OrthoDB" id="8872837at2"/>
<dbReference type="GO" id="GO:0000155">
    <property type="term" value="F:phosphorelay sensor kinase activity"/>
    <property type="evidence" value="ECO:0007669"/>
    <property type="project" value="InterPro"/>
</dbReference>
<dbReference type="GO" id="GO:0006355">
    <property type="term" value="P:regulation of DNA-templated transcription"/>
    <property type="evidence" value="ECO:0007669"/>
    <property type="project" value="InterPro"/>
</dbReference>
<keyword evidence="8" id="KW-0902">Two-component regulatory system</keyword>
<reference evidence="11 12" key="1">
    <citation type="submission" date="2015-03" db="EMBL/GenBank/DDBJ databases">
        <title>Draft Genome Sequence of Burkholderia andropogonis type strain ICMP2807, isolated from Sorghum bicolor.</title>
        <authorList>
            <person name="Lopes-Santos L."/>
            <person name="Castro D.B."/>
            <person name="Ottoboni L.M."/>
            <person name="Park D."/>
            <person name="Weirc B.S."/>
            <person name="Destefano S.A."/>
        </authorList>
    </citation>
    <scope>NUCLEOTIDE SEQUENCE [LARGE SCALE GENOMIC DNA]</scope>
    <source>
        <strain evidence="11 12">ICMP2807</strain>
    </source>
</reference>
<dbReference type="PANTHER" id="PTHR43065">
    <property type="entry name" value="SENSOR HISTIDINE KINASE"/>
    <property type="match status" value="1"/>
</dbReference>
<dbReference type="EMBL" id="LAQU01000009">
    <property type="protein sequence ID" value="KKB63514.1"/>
    <property type="molecule type" value="Genomic_DNA"/>
</dbReference>
<dbReference type="Pfam" id="PF13426">
    <property type="entry name" value="PAS_9"/>
    <property type="match status" value="1"/>
</dbReference>
<accession>A0A0F5K0X0</accession>
<feature type="domain" description="Histidine kinase" evidence="9">
    <location>
        <begin position="277"/>
        <end position="492"/>
    </location>
</feature>
<dbReference type="InterPro" id="IPR000014">
    <property type="entry name" value="PAS"/>
</dbReference>
<dbReference type="CDD" id="cd00130">
    <property type="entry name" value="PAS"/>
    <property type="match status" value="2"/>
</dbReference>
<dbReference type="EC" id="2.7.13.3" evidence="2"/>
<dbReference type="Pfam" id="PF00989">
    <property type="entry name" value="PAS"/>
    <property type="match status" value="1"/>
</dbReference>
<dbReference type="Gene3D" id="3.30.565.10">
    <property type="entry name" value="Histidine kinase-like ATPase, C-terminal domain"/>
    <property type="match status" value="1"/>
</dbReference>
<dbReference type="InterPro" id="IPR036097">
    <property type="entry name" value="HisK_dim/P_sf"/>
</dbReference>
<evidence type="ECO:0000256" key="8">
    <source>
        <dbReference type="ARBA" id="ARBA00023012"/>
    </source>
</evidence>
<proteinExistence type="predicted"/>
<dbReference type="InterPro" id="IPR035965">
    <property type="entry name" value="PAS-like_dom_sf"/>
</dbReference>
<dbReference type="Proteomes" id="UP000033618">
    <property type="component" value="Unassembled WGS sequence"/>
</dbReference>
<evidence type="ECO:0000313" key="11">
    <source>
        <dbReference type="EMBL" id="KKB63514.1"/>
    </source>
</evidence>
<dbReference type="CDD" id="cd00082">
    <property type="entry name" value="HisKA"/>
    <property type="match status" value="1"/>
</dbReference>
<evidence type="ECO:0000256" key="5">
    <source>
        <dbReference type="ARBA" id="ARBA00022741"/>
    </source>
</evidence>
<dbReference type="RefSeq" id="WP_024902260.1">
    <property type="nucleotide sequence ID" value="NZ_CADFGU010000001.1"/>
</dbReference>
<keyword evidence="3" id="KW-0597">Phosphoprotein</keyword>
<evidence type="ECO:0000256" key="2">
    <source>
        <dbReference type="ARBA" id="ARBA00012438"/>
    </source>
</evidence>
<comment type="catalytic activity">
    <reaction evidence="1">
        <text>ATP + protein L-histidine = ADP + protein N-phospho-L-histidine.</text>
        <dbReference type="EC" id="2.7.13.3"/>
    </reaction>
</comment>
<dbReference type="InterPro" id="IPR013767">
    <property type="entry name" value="PAS_fold"/>
</dbReference>
<dbReference type="SUPFAM" id="SSF55785">
    <property type="entry name" value="PYP-like sensor domain (PAS domain)"/>
    <property type="match status" value="2"/>
</dbReference>
<dbReference type="NCBIfam" id="TIGR00229">
    <property type="entry name" value="sensory_box"/>
    <property type="match status" value="2"/>
</dbReference>
<protein>
    <recommendedName>
        <fullName evidence="2">histidine kinase</fullName>
        <ecNumber evidence="2">2.7.13.3</ecNumber>
    </recommendedName>
</protein>
<evidence type="ECO:0000256" key="1">
    <source>
        <dbReference type="ARBA" id="ARBA00000085"/>
    </source>
</evidence>
<evidence type="ECO:0000259" key="10">
    <source>
        <dbReference type="PROSITE" id="PS50112"/>
    </source>
</evidence>
<dbReference type="SMART" id="SM00091">
    <property type="entry name" value="PAS"/>
    <property type="match status" value="2"/>
</dbReference>
<dbReference type="Pfam" id="PF02518">
    <property type="entry name" value="HATPase_c"/>
    <property type="match status" value="1"/>
</dbReference>
<name>A0A0F5K0X0_9BURK</name>
<organism evidence="11 12">
    <name type="scientific">Robbsia andropogonis</name>
    <dbReference type="NCBI Taxonomy" id="28092"/>
    <lineage>
        <taxon>Bacteria</taxon>
        <taxon>Pseudomonadati</taxon>
        <taxon>Pseudomonadota</taxon>
        <taxon>Betaproteobacteria</taxon>
        <taxon>Burkholderiales</taxon>
        <taxon>Burkholderiaceae</taxon>
        <taxon>Robbsia</taxon>
    </lineage>
</organism>
<dbReference type="GO" id="GO:0005524">
    <property type="term" value="F:ATP binding"/>
    <property type="evidence" value="ECO:0007669"/>
    <property type="project" value="UniProtKB-KW"/>
</dbReference>
<evidence type="ECO:0000259" key="9">
    <source>
        <dbReference type="PROSITE" id="PS50109"/>
    </source>
</evidence>
<dbReference type="PRINTS" id="PR00344">
    <property type="entry name" value="BCTRLSENSOR"/>
</dbReference>
<dbReference type="SMART" id="SM00387">
    <property type="entry name" value="HATPase_c"/>
    <property type="match status" value="1"/>
</dbReference>
<dbReference type="InterPro" id="IPR036890">
    <property type="entry name" value="HATPase_C_sf"/>
</dbReference>
<dbReference type="PROSITE" id="PS50109">
    <property type="entry name" value="HIS_KIN"/>
    <property type="match status" value="1"/>
</dbReference>